<proteinExistence type="predicted"/>
<name>A0A415K163_9FIRM</name>
<comment type="caution">
    <text evidence="2">The sequence shown here is derived from an EMBL/GenBank/DDBJ whole genome shotgun (WGS) entry which is preliminary data.</text>
</comment>
<evidence type="ECO:0000256" key="1">
    <source>
        <dbReference type="SAM" id="Phobius"/>
    </source>
</evidence>
<keyword evidence="1" id="KW-0472">Membrane</keyword>
<evidence type="ECO:0000313" key="2">
    <source>
        <dbReference type="EMBL" id="RHL29897.1"/>
    </source>
</evidence>
<keyword evidence="1" id="KW-1133">Transmembrane helix</keyword>
<dbReference type="RefSeq" id="WP_118369548.1">
    <property type="nucleotide sequence ID" value="NZ_QRON01000002.1"/>
</dbReference>
<evidence type="ECO:0000313" key="3">
    <source>
        <dbReference type="Proteomes" id="UP000283297"/>
    </source>
</evidence>
<dbReference type="SUPFAM" id="SSF52266">
    <property type="entry name" value="SGNH hydrolase"/>
    <property type="match status" value="1"/>
</dbReference>
<dbReference type="AlphaFoldDB" id="A0A415K163"/>
<gene>
    <name evidence="2" type="ORF">DW028_04565</name>
</gene>
<evidence type="ECO:0008006" key="4">
    <source>
        <dbReference type="Google" id="ProtNLM"/>
    </source>
</evidence>
<organism evidence="2 3">
    <name type="scientific">Agathobacter rectalis</name>
    <dbReference type="NCBI Taxonomy" id="39491"/>
    <lineage>
        <taxon>Bacteria</taxon>
        <taxon>Bacillati</taxon>
        <taxon>Bacillota</taxon>
        <taxon>Clostridia</taxon>
        <taxon>Lachnospirales</taxon>
        <taxon>Lachnospiraceae</taxon>
        <taxon>Agathobacter</taxon>
    </lineage>
</organism>
<sequence>MKKIRSVINVILFFVIFMMIFKCVSSVFRTMDSGDIENINGFYMEEKNSIDVFFIGPSEFYTGYAPALAWEKYGLKSRNLSIGAVPCNMYKSMTKEILLKQSPKLIVVNAAGFNHGDWNINNEVFQRKWIDNIELSENKIDTIKNDIPKNGGLNKMILDTAYFPLKKYHGSWKDPKAVGESIATRLYMKLSGGGYLKGYHAKADRTCGKERLADIGQPTKEAYFLTDDCKKYLDDYLSYCKNVGLENVLFVQPPHETEAITKTGIEQMESIINQYGYDFVDLSTDYEQIGIDDKTDFADYDHLNVYGTRKFTLYMSEYIVNKYGIHSKTSESEYTRWEKSAEKTKKVMETCEKCIDDNIRMEFPEIRAWYLYLGFANIK</sequence>
<keyword evidence="1" id="KW-0812">Transmembrane</keyword>
<accession>A0A415K163</accession>
<protein>
    <recommendedName>
        <fullName evidence="4">SGNH/GDSL hydrolase family protein</fullName>
    </recommendedName>
</protein>
<dbReference type="EMBL" id="QRON01000002">
    <property type="protein sequence ID" value="RHL29897.1"/>
    <property type="molecule type" value="Genomic_DNA"/>
</dbReference>
<reference evidence="2 3" key="1">
    <citation type="submission" date="2018-08" db="EMBL/GenBank/DDBJ databases">
        <title>A genome reference for cultivated species of the human gut microbiota.</title>
        <authorList>
            <person name="Zou Y."/>
            <person name="Xue W."/>
            <person name="Luo G."/>
        </authorList>
    </citation>
    <scope>NUCLEOTIDE SEQUENCE [LARGE SCALE GENOMIC DNA]</scope>
    <source>
        <strain evidence="2 3">AF38-24</strain>
    </source>
</reference>
<dbReference type="Proteomes" id="UP000283297">
    <property type="component" value="Unassembled WGS sequence"/>
</dbReference>
<feature type="transmembrane region" description="Helical" evidence="1">
    <location>
        <begin position="7"/>
        <end position="28"/>
    </location>
</feature>